<dbReference type="EMBL" id="JAVRFD010000010">
    <property type="protein sequence ID" value="MDT0545247.1"/>
    <property type="molecule type" value="Genomic_DNA"/>
</dbReference>
<keyword evidence="2 5" id="KW-0238">DNA-binding</keyword>
<dbReference type="InterPro" id="IPR010982">
    <property type="entry name" value="Lambda_DNA-bd_dom_sf"/>
</dbReference>
<evidence type="ECO:0000313" key="6">
    <source>
        <dbReference type="Proteomes" id="UP001180754"/>
    </source>
</evidence>
<keyword evidence="3" id="KW-0804">Transcription</keyword>
<evidence type="ECO:0000313" key="5">
    <source>
        <dbReference type="EMBL" id="MDT0545247.1"/>
    </source>
</evidence>
<dbReference type="PROSITE" id="PS00356">
    <property type="entry name" value="HTH_LACI_1"/>
    <property type="match status" value="1"/>
</dbReference>
<dbReference type="PANTHER" id="PTHR30146">
    <property type="entry name" value="LACI-RELATED TRANSCRIPTIONAL REPRESSOR"/>
    <property type="match status" value="1"/>
</dbReference>
<name>A0ABU2XHD7_9ACTN</name>
<protein>
    <submittedName>
        <fullName evidence="5">LacI family DNA-binding transcriptional regulator</fullName>
    </submittedName>
</protein>
<accession>A0ABU2XHD7</accession>
<dbReference type="Pfam" id="PF00356">
    <property type="entry name" value="LacI"/>
    <property type="match status" value="1"/>
</dbReference>
<keyword evidence="1" id="KW-0805">Transcription regulation</keyword>
<dbReference type="RefSeq" id="WP_311725723.1">
    <property type="nucleotide sequence ID" value="NZ_JAVRFD010000010.1"/>
</dbReference>
<keyword evidence="6" id="KW-1185">Reference proteome</keyword>
<dbReference type="Gene3D" id="3.40.50.2300">
    <property type="match status" value="2"/>
</dbReference>
<dbReference type="CDD" id="cd06267">
    <property type="entry name" value="PBP1_LacI_sugar_binding-like"/>
    <property type="match status" value="1"/>
</dbReference>
<dbReference type="InterPro" id="IPR028082">
    <property type="entry name" value="Peripla_BP_I"/>
</dbReference>
<dbReference type="Gene3D" id="1.10.260.40">
    <property type="entry name" value="lambda repressor-like DNA-binding domains"/>
    <property type="match status" value="1"/>
</dbReference>
<proteinExistence type="predicted"/>
<dbReference type="Proteomes" id="UP001180754">
    <property type="component" value="Unassembled WGS sequence"/>
</dbReference>
<sequence length="329" mass="34363">MVRLADVARAAGVSTSTASRALSRPDMVAAETRERVAKAAAEMGFTLNATARALTTGHTGLVGVIVPTLANPFFPPIVTGVQESLAETGGNVLLGVSDRSEERERELAAQLGSRVDGLVLVAPVSGDATLHELAERLPVVTVDRTTPGLPGVVVDTPGGVRELMAHLLGLGHRHIAYLGGPPGSWMDRQRTRAARKAVEDGGGELTVLDPVPPQVDAGLAAAEHLVRRAERVTAVMAYSSYVLLGLLMGLRGAGLRVPEDISLAASDDLTVIGMTQPGTTALHVPLQEAGAAACRLVREAPHTGERPPRVRVPTRLVVRGSTAPPPEKR</sequence>
<gene>
    <name evidence="5" type="ORF">RND15_21385</name>
</gene>
<dbReference type="InterPro" id="IPR046335">
    <property type="entry name" value="LacI/GalR-like_sensor"/>
</dbReference>
<dbReference type="SUPFAM" id="SSF53822">
    <property type="entry name" value="Periplasmic binding protein-like I"/>
    <property type="match status" value="1"/>
</dbReference>
<evidence type="ECO:0000256" key="2">
    <source>
        <dbReference type="ARBA" id="ARBA00023125"/>
    </source>
</evidence>
<dbReference type="PANTHER" id="PTHR30146:SF138">
    <property type="entry name" value="TRANSCRIPTIONAL REGULATORY PROTEIN"/>
    <property type="match status" value="1"/>
</dbReference>
<feature type="domain" description="HTH lacI-type" evidence="4">
    <location>
        <begin position="2"/>
        <end position="56"/>
    </location>
</feature>
<dbReference type="PROSITE" id="PS50932">
    <property type="entry name" value="HTH_LACI_2"/>
    <property type="match status" value="1"/>
</dbReference>
<organism evidence="5 6">
    <name type="scientific">Streptomyces lonegramiae</name>
    <dbReference type="NCBI Taxonomy" id="3075524"/>
    <lineage>
        <taxon>Bacteria</taxon>
        <taxon>Bacillati</taxon>
        <taxon>Actinomycetota</taxon>
        <taxon>Actinomycetes</taxon>
        <taxon>Kitasatosporales</taxon>
        <taxon>Streptomycetaceae</taxon>
        <taxon>Streptomyces</taxon>
    </lineage>
</organism>
<dbReference type="InterPro" id="IPR000843">
    <property type="entry name" value="HTH_LacI"/>
</dbReference>
<dbReference type="GO" id="GO:0003677">
    <property type="term" value="F:DNA binding"/>
    <property type="evidence" value="ECO:0007669"/>
    <property type="project" value="UniProtKB-KW"/>
</dbReference>
<dbReference type="CDD" id="cd01392">
    <property type="entry name" value="HTH_LacI"/>
    <property type="match status" value="1"/>
</dbReference>
<dbReference type="SMART" id="SM00354">
    <property type="entry name" value="HTH_LACI"/>
    <property type="match status" value="1"/>
</dbReference>
<evidence type="ECO:0000259" key="4">
    <source>
        <dbReference type="PROSITE" id="PS50932"/>
    </source>
</evidence>
<dbReference type="SUPFAM" id="SSF47413">
    <property type="entry name" value="lambda repressor-like DNA-binding domains"/>
    <property type="match status" value="1"/>
</dbReference>
<comment type="caution">
    <text evidence="5">The sequence shown here is derived from an EMBL/GenBank/DDBJ whole genome shotgun (WGS) entry which is preliminary data.</text>
</comment>
<reference evidence="5" key="1">
    <citation type="submission" date="2024-05" db="EMBL/GenBank/DDBJ databases">
        <title>30 novel species of actinomycetes from the DSMZ collection.</title>
        <authorList>
            <person name="Nouioui I."/>
        </authorList>
    </citation>
    <scope>NUCLEOTIDE SEQUENCE</scope>
    <source>
        <strain evidence="5">DSM 41529</strain>
    </source>
</reference>
<evidence type="ECO:0000256" key="1">
    <source>
        <dbReference type="ARBA" id="ARBA00023015"/>
    </source>
</evidence>
<dbReference type="Pfam" id="PF13377">
    <property type="entry name" value="Peripla_BP_3"/>
    <property type="match status" value="1"/>
</dbReference>
<evidence type="ECO:0000256" key="3">
    <source>
        <dbReference type="ARBA" id="ARBA00023163"/>
    </source>
</evidence>